<evidence type="ECO:0000256" key="7">
    <source>
        <dbReference type="ARBA" id="ARBA00022840"/>
    </source>
</evidence>
<evidence type="ECO:0000256" key="8">
    <source>
        <dbReference type="ARBA" id="ARBA00022842"/>
    </source>
</evidence>
<sequence length="378" mass="40442">MEQEAGAPVADACLPDNQASGDAAPLGIGAAHWAYIRQQRRHRATCSTTTCPTWAEKNVRVLFVVQPGERNTMDQRHIEYSLRGLQAGQYGDRIAASPETGAFIEGPVWSMRASLADIHREGTIDPATGALLFRGFEISVVYFRAGYSPNDYPTEAEWAARRLMNRSTAVECPDPAFHLAGLKKAQQVWCEAGVVERLLASSRSYVQADGSPDVAAATAAAQALRQVFALQHGLDSPEATAALERDAAKYAAAESLCDDGPGDYVLKPQREGGGNNAHGAGARTTAASLPPSEKPGWILMEKIAAPHRPSVFMRHCEVLPVSETICELGIYGVMLVDESTNQVFVNRPSGYLARTKPATSGEGGVASGFSCLDSVELI</sequence>
<feature type="binding site" evidence="11">
    <location>
        <position position="271"/>
    </location>
    <ligand>
        <name>Mg(2+)</name>
        <dbReference type="ChEBI" id="CHEBI:18420"/>
    </ligand>
</feature>
<feature type="binding site" evidence="10">
    <location>
        <position position="356"/>
    </location>
    <ligand>
        <name>ATP</name>
        <dbReference type="ChEBI" id="CHEBI:30616"/>
    </ligand>
</feature>
<dbReference type="InterPro" id="IPR014042">
    <property type="entry name" value="Glutathione_synthase_a-hlx"/>
</dbReference>
<dbReference type="PANTHER" id="PTHR11130:SF0">
    <property type="entry name" value="GLUTATHIONE SYNTHETASE"/>
    <property type="match status" value="1"/>
</dbReference>
<evidence type="ECO:0000256" key="5">
    <source>
        <dbReference type="ARBA" id="ARBA00022723"/>
    </source>
</evidence>
<comment type="pathway">
    <text evidence="1 9">Sulfur metabolism; glutathione biosynthesis; glutathione from L-cysteine and L-glutamate: step 2/2.</text>
</comment>
<keyword evidence="4 9" id="KW-0317">Glutathione biosynthesis</keyword>
<dbReference type="PANTHER" id="PTHR11130">
    <property type="entry name" value="GLUTATHIONE SYNTHETASE"/>
    <property type="match status" value="1"/>
</dbReference>
<dbReference type="GO" id="GO:0005829">
    <property type="term" value="C:cytosol"/>
    <property type="evidence" value="ECO:0007669"/>
    <property type="project" value="TreeGrafter"/>
</dbReference>
<comment type="cofactor">
    <cofactor evidence="9 11">
        <name>Mg(2+)</name>
        <dbReference type="ChEBI" id="CHEBI:18420"/>
    </cofactor>
    <text evidence="9 11">Binds 1 Mg(2+) ion per subunit.</text>
</comment>
<keyword evidence="8 9" id="KW-0460">Magnesium</keyword>
<dbReference type="InterPro" id="IPR004887">
    <property type="entry name" value="GSH_synth_subst-bd"/>
</dbReference>
<reference evidence="14" key="1">
    <citation type="submission" date="2013-04" db="EMBL/GenBank/DDBJ databases">
        <title>The Genome Sequence of Fonticula alba ATCC 38817.</title>
        <authorList>
            <consortium name="The Broad Institute Genomics Platform"/>
            <person name="Russ C."/>
            <person name="Cuomo C."/>
            <person name="Burger G."/>
            <person name="Gray M.W."/>
            <person name="Holland P.W.H."/>
            <person name="King N."/>
            <person name="Lang F.B.F."/>
            <person name="Roger A.J."/>
            <person name="Ruiz-Trillo I."/>
            <person name="Brown M."/>
            <person name="Walker B."/>
            <person name="Young S."/>
            <person name="Zeng Q."/>
            <person name="Gargeya S."/>
            <person name="Fitzgerald M."/>
            <person name="Haas B."/>
            <person name="Abouelleil A."/>
            <person name="Allen A.W."/>
            <person name="Alvarado L."/>
            <person name="Arachchi H.M."/>
            <person name="Berlin A.M."/>
            <person name="Chapman S.B."/>
            <person name="Gainer-Dewar J."/>
            <person name="Goldberg J."/>
            <person name="Griggs A."/>
            <person name="Gujja S."/>
            <person name="Hansen M."/>
            <person name="Howarth C."/>
            <person name="Imamovic A."/>
            <person name="Ireland A."/>
            <person name="Larimer J."/>
            <person name="McCowan C."/>
            <person name="Murphy C."/>
            <person name="Pearson M."/>
            <person name="Poon T.W."/>
            <person name="Priest M."/>
            <person name="Roberts A."/>
            <person name="Saif S."/>
            <person name="Shea T."/>
            <person name="Sisk P."/>
            <person name="Sykes S."/>
            <person name="Wortman J."/>
            <person name="Nusbaum C."/>
            <person name="Birren B."/>
        </authorList>
    </citation>
    <scope>NUCLEOTIDE SEQUENCE [LARGE SCALE GENOMIC DNA]</scope>
    <source>
        <strain evidence="14">ATCC 38817</strain>
    </source>
</reference>
<dbReference type="PIRSF" id="PIRSF001558">
    <property type="entry name" value="GSHase"/>
    <property type="match status" value="1"/>
</dbReference>
<keyword evidence="3 9" id="KW-0436">Ligase</keyword>
<dbReference type="InterPro" id="IPR014709">
    <property type="entry name" value="Glutathione_synthase_C_euk"/>
</dbReference>
<dbReference type="GO" id="GO:0000287">
    <property type="term" value="F:magnesium ion binding"/>
    <property type="evidence" value="ECO:0007669"/>
    <property type="project" value="UniProtKB-UniRule"/>
</dbReference>
<dbReference type="InterPro" id="IPR037013">
    <property type="entry name" value="GSH-S_sub-bd_sf"/>
</dbReference>
<evidence type="ECO:0000256" key="12">
    <source>
        <dbReference type="SAM" id="MobiDB-lite"/>
    </source>
</evidence>
<dbReference type="GO" id="GO:0004363">
    <property type="term" value="F:glutathione synthase activity"/>
    <property type="evidence" value="ECO:0007669"/>
    <property type="project" value="UniProtKB-UniRule"/>
</dbReference>
<dbReference type="STRING" id="691883.A0A058Z5Y7"/>
<keyword evidence="15" id="KW-1185">Reference proteome</keyword>
<evidence type="ECO:0000256" key="2">
    <source>
        <dbReference type="ARBA" id="ARBA00010385"/>
    </source>
</evidence>
<dbReference type="EC" id="6.3.2.3" evidence="9"/>
<evidence type="ECO:0000256" key="9">
    <source>
        <dbReference type="PIRNR" id="PIRNR001558"/>
    </source>
</evidence>
<evidence type="ECO:0000256" key="11">
    <source>
        <dbReference type="PIRSR" id="PIRSR001558-2"/>
    </source>
</evidence>
<evidence type="ECO:0000256" key="3">
    <source>
        <dbReference type="ARBA" id="ARBA00022598"/>
    </source>
</evidence>
<evidence type="ECO:0000313" key="15">
    <source>
        <dbReference type="Proteomes" id="UP000030693"/>
    </source>
</evidence>
<dbReference type="Gene3D" id="3.30.470.20">
    <property type="entry name" value="ATP-grasp fold, B domain"/>
    <property type="match status" value="1"/>
</dbReference>
<evidence type="ECO:0000256" key="10">
    <source>
        <dbReference type="PIRSR" id="PIRSR001558-1"/>
    </source>
</evidence>
<dbReference type="UniPathway" id="UPA00142">
    <property type="reaction ID" value="UER00210"/>
</dbReference>
<dbReference type="EMBL" id="KB932206">
    <property type="protein sequence ID" value="KCV69685.1"/>
    <property type="molecule type" value="Genomic_DNA"/>
</dbReference>
<dbReference type="eggNOG" id="KOG0021">
    <property type="taxonomic scope" value="Eukaryota"/>
</dbReference>
<feature type="binding site" evidence="10">
    <location>
        <position position="327"/>
    </location>
    <ligand>
        <name>ATP</name>
        <dbReference type="ChEBI" id="CHEBI:30616"/>
    </ligand>
</feature>
<protein>
    <recommendedName>
        <fullName evidence="9">Glutathione synthetase</fullName>
        <shortName evidence="9">GSH-S</shortName>
        <ecNumber evidence="9">6.3.2.3</ecNumber>
    </recommendedName>
</protein>
<feature type="domain" description="Glutathione synthase substrate-binding" evidence="13">
    <location>
        <begin position="61"/>
        <end position="180"/>
    </location>
</feature>
<name>A0A058Z5Y7_FONAL</name>
<dbReference type="GO" id="GO:0005524">
    <property type="term" value="F:ATP binding"/>
    <property type="evidence" value="ECO:0007669"/>
    <property type="project" value="UniProtKB-UniRule"/>
</dbReference>
<comment type="similarity">
    <text evidence="2 9">Belongs to the eukaryotic GSH synthase family.</text>
</comment>
<evidence type="ECO:0000313" key="14">
    <source>
        <dbReference type="EMBL" id="KCV69685.1"/>
    </source>
</evidence>
<dbReference type="Gene3D" id="1.10.1080.10">
    <property type="entry name" value="Glutathione Synthetase, Chain A, domain 3"/>
    <property type="match status" value="1"/>
</dbReference>
<feature type="binding site" evidence="10">
    <location>
        <position position="183"/>
    </location>
    <ligand>
        <name>ATP</name>
        <dbReference type="ChEBI" id="CHEBI:30616"/>
    </ligand>
</feature>
<dbReference type="GeneID" id="20528818"/>
<dbReference type="Gene3D" id="3.30.1490.50">
    <property type="match status" value="1"/>
</dbReference>
<gene>
    <name evidence="14" type="ORF">H696_04093</name>
</gene>
<feature type="binding site" evidence="10">
    <location>
        <begin position="267"/>
        <end position="276"/>
    </location>
    <ligand>
        <name>ATP</name>
        <dbReference type="ChEBI" id="CHEBI:30616"/>
    </ligand>
</feature>
<evidence type="ECO:0000259" key="13">
    <source>
        <dbReference type="Pfam" id="PF03199"/>
    </source>
</evidence>
<comment type="catalytic activity">
    <reaction evidence="9">
        <text>gamma-L-glutamyl-L-cysteine + glycine + ATP = glutathione + ADP + phosphate + H(+)</text>
        <dbReference type="Rhea" id="RHEA:13557"/>
        <dbReference type="ChEBI" id="CHEBI:15378"/>
        <dbReference type="ChEBI" id="CHEBI:30616"/>
        <dbReference type="ChEBI" id="CHEBI:43474"/>
        <dbReference type="ChEBI" id="CHEBI:57305"/>
        <dbReference type="ChEBI" id="CHEBI:57925"/>
        <dbReference type="ChEBI" id="CHEBI:58173"/>
        <dbReference type="ChEBI" id="CHEBI:456216"/>
        <dbReference type="EC" id="6.3.2.3"/>
    </reaction>
</comment>
<evidence type="ECO:0000256" key="6">
    <source>
        <dbReference type="ARBA" id="ARBA00022741"/>
    </source>
</evidence>
<dbReference type="SUPFAM" id="SSF56059">
    <property type="entry name" value="Glutathione synthetase ATP-binding domain-like"/>
    <property type="match status" value="1"/>
</dbReference>
<dbReference type="OrthoDB" id="2020073at2759"/>
<feature type="binding site" evidence="10">
    <location>
        <position position="362"/>
    </location>
    <ligand>
        <name>ATP</name>
        <dbReference type="ChEBI" id="CHEBI:30616"/>
    </ligand>
</feature>
<evidence type="ECO:0000256" key="1">
    <source>
        <dbReference type="ARBA" id="ARBA00004965"/>
    </source>
</evidence>
<dbReference type="OMA" id="WELRENI"/>
<proteinExistence type="inferred from homology"/>
<accession>A0A058Z5Y7</accession>
<feature type="binding site" evidence="10">
    <location>
        <begin position="300"/>
        <end position="303"/>
    </location>
    <ligand>
        <name>ATP</name>
        <dbReference type="ChEBI" id="CHEBI:30616"/>
    </ligand>
</feature>
<dbReference type="Pfam" id="PF03199">
    <property type="entry name" value="GSH_synthase"/>
    <property type="match status" value="1"/>
</dbReference>
<dbReference type="AlphaFoldDB" id="A0A058Z5Y7"/>
<dbReference type="InterPro" id="IPR014049">
    <property type="entry name" value="Glutathione_synthase_N_euk"/>
</dbReference>
<dbReference type="InterPro" id="IPR005615">
    <property type="entry name" value="Glutathione_synthase"/>
</dbReference>
<feature type="binding site" evidence="10">
    <location>
        <position position="354"/>
    </location>
    <ligand>
        <name>substrate</name>
    </ligand>
</feature>
<feature type="binding site" evidence="10">
    <location>
        <position position="75"/>
    </location>
    <ligand>
        <name>substrate</name>
    </ligand>
</feature>
<dbReference type="GO" id="GO:0043295">
    <property type="term" value="F:glutathione binding"/>
    <property type="evidence" value="ECO:0007669"/>
    <property type="project" value="UniProtKB-UniRule"/>
</dbReference>
<dbReference type="Gene3D" id="3.40.50.1760">
    <property type="entry name" value="Glutathione synthase, substrate-binding domain superfamily, eukaryotic"/>
    <property type="match status" value="1"/>
</dbReference>
<evidence type="ECO:0000256" key="4">
    <source>
        <dbReference type="ARBA" id="ARBA00022684"/>
    </source>
</evidence>
<keyword evidence="7 9" id="KW-0067">ATP-binding</keyword>
<organism evidence="14">
    <name type="scientific">Fonticula alba</name>
    <name type="common">Slime mold</name>
    <dbReference type="NCBI Taxonomy" id="691883"/>
    <lineage>
        <taxon>Eukaryota</taxon>
        <taxon>Rotosphaerida</taxon>
        <taxon>Fonticulaceae</taxon>
        <taxon>Fonticula</taxon>
    </lineage>
</organism>
<keyword evidence="6 9" id="KW-0547">Nucleotide-binding</keyword>
<dbReference type="Pfam" id="PF03917">
    <property type="entry name" value="GSH_synth_ATP"/>
    <property type="match status" value="1"/>
</dbReference>
<dbReference type="Proteomes" id="UP000030693">
    <property type="component" value="Unassembled WGS sequence"/>
</dbReference>
<feature type="compositionally biased region" description="Low complexity" evidence="12">
    <location>
        <begin position="277"/>
        <end position="287"/>
    </location>
</feature>
<keyword evidence="5 9" id="KW-0479">Metal-binding</keyword>
<dbReference type="RefSeq" id="XP_009496250.1">
    <property type="nucleotide sequence ID" value="XM_009497975.1"/>
</dbReference>
<feature type="region of interest" description="Disordered" evidence="12">
    <location>
        <begin position="267"/>
        <end position="289"/>
    </location>
</feature>
<dbReference type="Gene3D" id="3.30.1490.80">
    <property type="match status" value="1"/>
</dbReference>